<proteinExistence type="predicted"/>
<dbReference type="Proteomes" id="UP000576209">
    <property type="component" value="Unassembled WGS sequence"/>
</dbReference>
<dbReference type="SUPFAM" id="SSF53756">
    <property type="entry name" value="UDP-Glycosyltransferase/glycogen phosphorylase"/>
    <property type="match status" value="1"/>
</dbReference>
<evidence type="ECO:0000313" key="4">
    <source>
        <dbReference type="Proteomes" id="UP000576209"/>
    </source>
</evidence>
<gene>
    <name evidence="3" type="ORF">GGR28_002853</name>
</gene>
<dbReference type="InterPro" id="IPR050194">
    <property type="entry name" value="Glycosyltransferase_grp1"/>
</dbReference>
<evidence type="ECO:0000259" key="1">
    <source>
        <dbReference type="Pfam" id="PF00534"/>
    </source>
</evidence>
<dbReference type="PANTHER" id="PTHR45947">
    <property type="entry name" value="SULFOQUINOVOSYL TRANSFERASE SQD2"/>
    <property type="match status" value="1"/>
</dbReference>
<sequence length="386" mass="42773">MPRLLRLTTVPISLRLLLTGQSRFISENGFEVTMGSADGPERDLVVAREECPHIIIPFTRAITPLQDLKCLAQLVRLMREIKPDIVHTHTPKAGLLGMMAAKIAGVPVRIHTIAGLPFMTAMGNRRKLLIAMEKLTYSAAQHVWPNSHGILNFMRENDLCPERKLSLIGEGSTNGIDLNVFTPDRITEESIAAVHREIGYKAGATYIMAIGRIVQDKGIAELLETFVRLKTDFAELHLVLVGPLERERPEETLPPGAISQIDSDPHIVHVPWTDDVAAFLKVADVLVHASYREGFPNVPLQAGAMECPIVCSDIPGNIDIVTDGETGRTFPVGQAAALEAVLREVLTEQDKGRKMARALRHKVEANFDRRVIHQLILQRYRSLLAE</sequence>
<protein>
    <submittedName>
        <fullName evidence="3">Glycosyltransferase involved in cell wall biosynthesis</fullName>
    </submittedName>
</protein>
<dbReference type="GO" id="GO:0016757">
    <property type="term" value="F:glycosyltransferase activity"/>
    <property type="evidence" value="ECO:0007669"/>
    <property type="project" value="InterPro"/>
</dbReference>
<feature type="domain" description="Glycosyl transferase family 1" evidence="1">
    <location>
        <begin position="199"/>
        <end position="359"/>
    </location>
</feature>
<accession>A0A840E8G2</accession>
<comment type="caution">
    <text evidence="3">The sequence shown here is derived from an EMBL/GenBank/DDBJ whole genome shotgun (WGS) entry which is preliminary data.</text>
</comment>
<dbReference type="RefSeq" id="WP_183496458.1">
    <property type="nucleotide sequence ID" value="NZ_JACIFF010000007.1"/>
</dbReference>
<keyword evidence="3" id="KW-0808">Transferase</keyword>
<dbReference type="InterPro" id="IPR028098">
    <property type="entry name" value="Glyco_trans_4-like_N"/>
</dbReference>
<dbReference type="PANTHER" id="PTHR45947:SF3">
    <property type="entry name" value="SULFOQUINOVOSYL TRANSFERASE SQD2"/>
    <property type="match status" value="1"/>
</dbReference>
<evidence type="ECO:0000259" key="2">
    <source>
        <dbReference type="Pfam" id="PF13477"/>
    </source>
</evidence>
<dbReference type="EMBL" id="JACIFF010000007">
    <property type="protein sequence ID" value="MBB4080223.1"/>
    <property type="molecule type" value="Genomic_DNA"/>
</dbReference>
<dbReference type="InterPro" id="IPR001296">
    <property type="entry name" value="Glyco_trans_1"/>
</dbReference>
<dbReference type="AlphaFoldDB" id="A0A840E8G2"/>
<dbReference type="Pfam" id="PF13477">
    <property type="entry name" value="Glyco_trans_4_2"/>
    <property type="match status" value="1"/>
</dbReference>
<keyword evidence="4" id="KW-1185">Reference proteome</keyword>
<evidence type="ECO:0000313" key="3">
    <source>
        <dbReference type="EMBL" id="MBB4080223.1"/>
    </source>
</evidence>
<dbReference type="Gene3D" id="3.40.50.2000">
    <property type="entry name" value="Glycogen Phosphorylase B"/>
    <property type="match status" value="2"/>
</dbReference>
<reference evidence="3 4" key="1">
    <citation type="submission" date="2020-08" db="EMBL/GenBank/DDBJ databases">
        <title>Genomic Encyclopedia of Type Strains, Phase IV (KMG-IV): sequencing the most valuable type-strain genomes for metagenomic binning, comparative biology and taxonomic classification.</title>
        <authorList>
            <person name="Goeker M."/>
        </authorList>
    </citation>
    <scope>NUCLEOTIDE SEQUENCE [LARGE SCALE GENOMIC DNA]</scope>
    <source>
        <strain evidence="3 4">DSM 105137</strain>
    </source>
</reference>
<organism evidence="3 4">
    <name type="scientific">Neolewinella aquimaris</name>
    <dbReference type="NCBI Taxonomy" id="1835722"/>
    <lineage>
        <taxon>Bacteria</taxon>
        <taxon>Pseudomonadati</taxon>
        <taxon>Bacteroidota</taxon>
        <taxon>Saprospiria</taxon>
        <taxon>Saprospirales</taxon>
        <taxon>Lewinellaceae</taxon>
        <taxon>Neolewinella</taxon>
    </lineage>
</organism>
<feature type="domain" description="Glycosyltransferase subfamily 4-like N-terminal" evidence="2">
    <location>
        <begin position="22"/>
        <end position="144"/>
    </location>
</feature>
<dbReference type="CDD" id="cd03808">
    <property type="entry name" value="GT4_CapM-like"/>
    <property type="match status" value="1"/>
</dbReference>
<name>A0A840E8G2_9BACT</name>
<dbReference type="Pfam" id="PF00534">
    <property type="entry name" value="Glycos_transf_1"/>
    <property type="match status" value="1"/>
</dbReference>